<gene>
    <name evidence="3" type="ORF">ACFQO7_12495</name>
</gene>
<feature type="region of interest" description="Disordered" evidence="1">
    <location>
        <begin position="1"/>
        <end position="21"/>
    </location>
</feature>
<evidence type="ECO:0000256" key="2">
    <source>
        <dbReference type="SAM" id="Phobius"/>
    </source>
</evidence>
<feature type="transmembrane region" description="Helical" evidence="2">
    <location>
        <begin position="28"/>
        <end position="49"/>
    </location>
</feature>
<keyword evidence="2" id="KW-0812">Transmembrane</keyword>
<dbReference type="Proteomes" id="UP001596392">
    <property type="component" value="Unassembled WGS sequence"/>
</dbReference>
<organism evidence="3 4">
    <name type="scientific">Catellatospora aurea</name>
    <dbReference type="NCBI Taxonomy" id="1337874"/>
    <lineage>
        <taxon>Bacteria</taxon>
        <taxon>Bacillati</taxon>
        <taxon>Actinomycetota</taxon>
        <taxon>Actinomycetes</taxon>
        <taxon>Micromonosporales</taxon>
        <taxon>Micromonosporaceae</taxon>
        <taxon>Catellatospora</taxon>
    </lineage>
</organism>
<keyword evidence="4" id="KW-1185">Reference proteome</keyword>
<evidence type="ECO:0000256" key="1">
    <source>
        <dbReference type="SAM" id="MobiDB-lite"/>
    </source>
</evidence>
<accession>A0ABW2GZ43</accession>
<keyword evidence="2" id="KW-0472">Membrane</keyword>
<keyword evidence="2" id="KW-1133">Transmembrane helix</keyword>
<evidence type="ECO:0000313" key="3">
    <source>
        <dbReference type="EMBL" id="MFC7243298.1"/>
    </source>
</evidence>
<name>A0ABW2GZ43_9ACTN</name>
<protein>
    <recommendedName>
        <fullName evidence="5">Subtilisin inhibitor-like</fullName>
    </recommendedName>
</protein>
<dbReference type="EMBL" id="JBHTAC010000010">
    <property type="protein sequence ID" value="MFC7243298.1"/>
    <property type="molecule type" value="Genomic_DNA"/>
</dbReference>
<sequence>MYEQPGRQAPSPQYAAPAPPRRKTGKTIAIVVAAVLLLCCCGGGAVLAVKPDAVSGFFKDIVEAVESNVANAKVGDCVNTFTAVEDARVVDCTSAEAANRVVGVLADKTETEFNADSACGAYPTTEYVIWIGRKGGRGNVWCLEQIKK</sequence>
<proteinExistence type="predicted"/>
<evidence type="ECO:0008006" key="5">
    <source>
        <dbReference type="Google" id="ProtNLM"/>
    </source>
</evidence>
<reference evidence="4" key="1">
    <citation type="journal article" date="2019" name="Int. J. Syst. Evol. Microbiol.">
        <title>The Global Catalogue of Microorganisms (GCM) 10K type strain sequencing project: providing services to taxonomists for standard genome sequencing and annotation.</title>
        <authorList>
            <consortium name="The Broad Institute Genomics Platform"/>
            <consortium name="The Broad Institute Genome Sequencing Center for Infectious Disease"/>
            <person name="Wu L."/>
            <person name="Ma J."/>
        </authorList>
    </citation>
    <scope>NUCLEOTIDE SEQUENCE [LARGE SCALE GENOMIC DNA]</scope>
    <source>
        <strain evidence="4">CGMCC 1.9106</strain>
    </source>
</reference>
<evidence type="ECO:0000313" key="4">
    <source>
        <dbReference type="Proteomes" id="UP001596392"/>
    </source>
</evidence>
<dbReference type="RefSeq" id="WP_376806516.1">
    <property type="nucleotide sequence ID" value="NZ_JBHTAC010000010.1"/>
</dbReference>
<comment type="caution">
    <text evidence="3">The sequence shown here is derived from an EMBL/GenBank/DDBJ whole genome shotgun (WGS) entry which is preliminary data.</text>
</comment>